<dbReference type="STRING" id="1116472.MGMO_92c00150"/>
<dbReference type="Gene3D" id="3.40.50.11770">
    <property type="match status" value="1"/>
</dbReference>
<dbReference type="InterPro" id="IPR011761">
    <property type="entry name" value="ATP-grasp"/>
</dbReference>
<sequence length="336" mass="37220">MKKLKILVFEYITGGGFNKSDLPESLAREGLLMLRSLLDGLSKITSVEVFIMLDSRMVENLPHQLKNSHIIDSEKNCHQEFTRLTALYDAVWPIAPESGSILQTLCEEAERSGKILLTSPASAVAVAGDKWLTYGRLKEHSIATVPTQRLADFGFTSGEWLIKPFDGVGCEDSYLVTDHDAFATITANLDKGKYLVQPHIPGEKTSLSCLFKQGRGWLLCANRQHFDLINKQYRLAGITVNFTPDISQYRHLLNEVAKAMPELWGYVGIDLIETSDQILVLEINPRLTSSYVGLNEALGVNCAEAVLGLLAGDPLLQPTRNQPIYITITGKENDAN</sequence>
<name>V5C4N9_9GAMM</name>
<proteinExistence type="predicted"/>
<dbReference type="Proteomes" id="UP000017842">
    <property type="component" value="Unassembled WGS sequence"/>
</dbReference>
<dbReference type="PIRSF" id="PIRSF016766">
    <property type="entry name" value="UCP016766_ATPgrasp"/>
    <property type="match status" value="1"/>
</dbReference>
<dbReference type="GO" id="GO:0046872">
    <property type="term" value="F:metal ion binding"/>
    <property type="evidence" value="ECO:0007669"/>
    <property type="project" value="InterPro"/>
</dbReference>
<dbReference type="PROSITE" id="PS50975">
    <property type="entry name" value="ATP_GRASP"/>
    <property type="match status" value="1"/>
</dbReference>
<keyword evidence="1" id="KW-0067">ATP-binding</keyword>
<dbReference type="Gene3D" id="3.30.470.20">
    <property type="entry name" value="ATP-grasp fold, B domain"/>
    <property type="match status" value="1"/>
</dbReference>
<accession>V5C4N9</accession>
<dbReference type="GO" id="GO:0005524">
    <property type="term" value="F:ATP binding"/>
    <property type="evidence" value="ECO:0007669"/>
    <property type="project" value="UniProtKB-UniRule"/>
</dbReference>
<dbReference type="PATRIC" id="fig|1116472.3.peg.2504"/>
<organism evidence="3 4">
    <name type="scientific">Methyloglobulus morosus KoM1</name>
    <dbReference type="NCBI Taxonomy" id="1116472"/>
    <lineage>
        <taxon>Bacteria</taxon>
        <taxon>Pseudomonadati</taxon>
        <taxon>Pseudomonadota</taxon>
        <taxon>Gammaproteobacteria</taxon>
        <taxon>Methylococcales</taxon>
        <taxon>Methylococcaceae</taxon>
        <taxon>Methyloglobulus</taxon>
    </lineage>
</organism>
<dbReference type="InterPro" id="IPR024710">
    <property type="entry name" value="MfnD"/>
</dbReference>
<evidence type="ECO:0000256" key="1">
    <source>
        <dbReference type="PROSITE-ProRule" id="PRU00409"/>
    </source>
</evidence>
<keyword evidence="4" id="KW-1185">Reference proteome</keyword>
<dbReference type="InterPro" id="IPR003806">
    <property type="entry name" value="ATP-grasp_PylC-type"/>
</dbReference>
<dbReference type="AlphaFoldDB" id="V5C4N9"/>
<dbReference type="EMBL" id="AYLO01000088">
    <property type="protein sequence ID" value="ESS71713.1"/>
    <property type="molecule type" value="Genomic_DNA"/>
</dbReference>
<dbReference type="InterPro" id="IPR040803">
    <property type="entry name" value="MfnD_preATP-grasp"/>
</dbReference>
<keyword evidence="1" id="KW-0547">Nucleotide-binding</keyword>
<evidence type="ECO:0000259" key="2">
    <source>
        <dbReference type="PROSITE" id="PS50975"/>
    </source>
</evidence>
<evidence type="ECO:0000313" key="3">
    <source>
        <dbReference type="EMBL" id="ESS71713.1"/>
    </source>
</evidence>
<evidence type="ECO:0000313" key="4">
    <source>
        <dbReference type="Proteomes" id="UP000017842"/>
    </source>
</evidence>
<reference evidence="3 4" key="1">
    <citation type="journal article" date="2013" name="Genome Announc.">
        <title>Draft Genome Sequence of the Methanotrophic Gammaproteobacterium Methyloglobulus morosus DSM 22980 Strain KoM1.</title>
        <authorList>
            <person name="Poehlein A."/>
            <person name="Deutzmann J.S."/>
            <person name="Daniel R."/>
            <person name="Simeonova D.D."/>
        </authorList>
    </citation>
    <scope>NUCLEOTIDE SEQUENCE [LARGE SCALE GENOMIC DNA]</scope>
    <source>
        <strain evidence="3 4">KoM1</strain>
    </source>
</reference>
<dbReference type="OrthoDB" id="271331at2"/>
<protein>
    <submittedName>
        <fullName evidence="3">ATP-grasp fold domain-containing protein, DUF201-type</fullName>
    </submittedName>
</protein>
<dbReference type="Pfam" id="PF02655">
    <property type="entry name" value="ATP-grasp_3"/>
    <property type="match status" value="1"/>
</dbReference>
<dbReference type="Gene3D" id="2.30.36.100">
    <property type="match status" value="1"/>
</dbReference>
<gene>
    <name evidence="3" type="ORF">MGMO_92c00150</name>
</gene>
<dbReference type="eggNOG" id="COG1821">
    <property type="taxonomic scope" value="Bacteria"/>
</dbReference>
<dbReference type="SUPFAM" id="SSF56059">
    <property type="entry name" value="Glutathione synthetase ATP-binding domain-like"/>
    <property type="match status" value="1"/>
</dbReference>
<dbReference type="Pfam" id="PF18301">
    <property type="entry name" value="preATP-grasp_3"/>
    <property type="match status" value="1"/>
</dbReference>
<feature type="domain" description="ATP-grasp" evidence="2">
    <location>
        <begin position="129"/>
        <end position="311"/>
    </location>
</feature>
<comment type="caution">
    <text evidence="3">The sequence shown here is derived from an EMBL/GenBank/DDBJ whole genome shotgun (WGS) entry which is preliminary data.</text>
</comment>
<dbReference type="RefSeq" id="WP_023495215.1">
    <property type="nucleotide sequence ID" value="NZ_AYLO01000088.1"/>
</dbReference>